<keyword evidence="6" id="KW-0472">Membrane</keyword>
<dbReference type="SUPFAM" id="SSF52540">
    <property type="entry name" value="P-loop containing nucleoside triphosphate hydrolases"/>
    <property type="match status" value="1"/>
</dbReference>
<dbReference type="InterPro" id="IPR003593">
    <property type="entry name" value="AAA+_ATPase"/>
</dbReference>
<dbReference type="PROSITE" id="PS50893">
    <property type="entry name" value="ABC_TRANSPORTER_2"/>
    <property type="match status" value="1"/>
</dbReference>
<dbReference type="PROSITE" id="PS00211">
    <property type="entry name" value="ABC_TRANSPORTER_1"/>
    <property type="match status" value="1"/>
</dbReference>
<evidence type="ECO:0000259" key="7">
    <source>
        <dbReference type="PROSITE" id="PS50893"/>
    </source>
</evidence>
<dbReference type="Gene3D" id="3.40.50.300">
    <property type="entry name" value="P-loop containing nucleotide triphosphate hydrolases"/>
    <property type="match status" value="1"/>
</dbReference>
<evidence type="ECO:0000313" key="9">
    <source>
        <dbReference type="Proteomes" id="UP000198847"/>
    </source>
</evidence>
<dbReference type="EMBL" id="FODY01000009">
    <property type="protein sequence ID" value="SEP07125.1"/>
    <property type="molecule type" value="Genomic_DNA"/>
</dbReference>
<comment type="subcellular location">
    <subcellularLocation>
        <location evidence="1">Cell membrane</location>
        <topology evidence="1">Peripheral membrane protein</topology>
    </subcellularLocation>
</comment>
<dbReference type="InterPro" id="IPR003439">
    <property type="entry name" value="ABC_transporter-like_ATP-bd"/>
</dbReference>
<name>A0A1H8UVA0_9FIRM</name>
<dbReference type="InterPro" id="IPR027417">
    <property type="entry name" value="P-loop_NTPase"/>
</dbReference>
<protein>
    <submittedName>
        <fullName evidence="8">L-cystine ABC transporter ATP-binding protein /Diaminopimelate ABC transporter ATP-binding protein</fullName>
    </submittedName>
</protein>
<evidence type="ECO:0000256" key="6">
    <source>
        <dbReference type="ARBA" id="ARBA00023136"/>
    </source>
</evidence>
<sequence>MIEVAGLYKNFGSASILKDINLTIRQGEVCAIIGPSGSGKTTLLRCLNHLETPDRGRIRIGDFVLETGTASGNGALVRQLRQKTGMVFQQFNLFPHKTALENVMEGLLVVKGIPKQQAATKGMHWLTKVGLAEKAAAYPGQLSGGQKQRVAIARAMAMEPDVILLDEPTSALDPELVSEVLQVLRKLAEEGITMVIVTHEMNFAREVATKIVFMDGGSILCEGAPQRVFAADNSRIQSFTAQFGQL</sequence>
<keyword evidence="9" id="KW-1185">Reference proteome</keyword>
<dbReference type="OrthoDB" id="1679618at2"/>
<dbReference type="PIRSF" id="PIRSF039085">
    <property type="entry name" value="ABC_ATPase_HisP"/>
    <property type="match status" value="1"/>
</dbReference>
<dbReference type="GO" id="GO:0016887">
    <property type="term" value="F:ATP hydrolysis activity"/>
    <property type="evidence" value="ECO:0007669"/>
    <property type="project" value="InterPro"/>
</dbReference>
<dbReference type="InterPro" id="IPR050086">
    <property type="entry name" value="MetN_ABC_transporter-like"/>
</dbReference>
<dbReference type="SMART" id="SM00382">
    <property type="entry name" value="AAA"/>
    <property type="match status" value="1"/>
</dbReference>
<dbReference type="RefSeq" id="WP_091746358.1">
    <property type="nucleotide sequence ID" value="NZ_FODY01000009.1"/>
</dbReference>
<keyword evidence="5 8" id="KW-0067">ATP-binding</keyword>
<feature type="domain" description="ABC transporter" evidence="7">
    <location>
        <begin position="2"/>
        <end position="241"/>
    </location>
</feature>
<dbReference type="PANTHER" id="PTHR43166">
    <property type="entry name" value="AMINO ACID IMPORT ATP-BINDING PROTEIN"/>
    <property type="match status" value="1"/>
</dbReference>
<dbReference type="CDD" id="cd03262">
    <property type="entry name" value="ABC_HisP_GlnQ"/>
    <property type="match status" value="1"/>
</dbReference>
<organism evidence="8 9">
    <name type="scientific">Propionispora vibrioides</name>
    <dbReference type="NCBI Taxonomy" id="112903"/>
    <lineage>
        <taxon>Bacteria</taxon>
        <taxon>Bacillati</taxon>
        <taxon>Bacillota</taxon>
        <taxon>Negativicutes</taxon>
        <taxon>Selenomonadales</taxon>
        <taxon>Sporomusaceae</taxon>
        <taxon>Propionispora</taxon>
    </lineage>
</organism>
<keyword evidence="3" id="KW-1003">Cell membrane</keyword>
<evidence type="ECO:0000256" key="3">
    <source>
        <dbReference type="ARBA" id="ARBA00022475"/>
    </source>
</evidence>
<evidence type="ECO:0000256" key="2">
    <source>
        <dbReference type="ARBA" id="ARBA00022448"/>
    </source>
</evidence>
<dbReference type="STRING" id="112903.SAMN04490178_109140"/>
<dbReference type="InterPro" id="IPR017871">
    <property type="entry name" value="ABC_transporter-like_CS"/>
</dbReference>
<dbReference type="Pfam" id="PF00005">
    <property type="entry name" value="ABC_tran"/>
    <property type="match status" value="1"/>
</dbReference>
<evidence type="ECO:0000313" key="8">
    <source>
        <dbReference type="EMBL" id="SEP07125.1"/>
    </source>
</evidence>
<evidence type="ECO:0000256" key="5">
    <source>
        <dbReference type="ARBA" id="ARBA00022840"/>
    </source>
</evidence>
<keyword evidence="4" id="KW-0547">Nucleotide-binding</keyword>
<keyword evidence="2" id="KW-0813">Transport</keyword>
<dbReference type="PANTHER" id="PTHR43166:SF35">
    <property type="entry name" value="L-CYSTINE IMPORT ATP-BINDING PROTEIN TCYN"/>
    <property type="match status" value="1"/>
</dbReference>
<proteinExistence type="predicted"/>
<dbReference type="GO" id="GO:0005524">
    <property type="term" value="F:ATP binding"/>
    <property type="evidence" value="ECO:0007669"/>
    <property type="project" value="UniProtKB-KW"/>
</dbReference>
<gene>
    <name evidence="8" type="ORF">SAMN04490178_109140</name>
</gene>
<dbReference type="GO" id="GO:0015424">
    <property type="term" value="F:ABC-type amino acid transporter activity"/>
    <property type="evidence" value="ECO:0007669"/>
    <property type="project" value="InterPro"/>
</dbReference>
<evidence type="ECO:0000256" key="1">
    <source>
        <dbReference type="ARBA" id="ARBA00004202"/>
    </source>
</evidence>
<accession>A0A1H8UVA0</accession>
<dbReference type="GO" id="GO:0005886">
    <property type="term" value="C:plasma membrane"/>
    <property type="evidence" value="ECO:0007669"/>
    <property type="project" value="UniProtKB-SubCell"/>
</dbReference>
<evidence type="ECO:0000256" key="4">
    <source>
        <dbReference type="ARBA" id="ARBA00022741"/>
    </source>
</evidence>
<dbReference type="AlphaFoldDB" id="A0A1H8UVA0"/>
<reference evidence="8 9" key="1">
    <citation type="submission" date="2016-10" db="EMBL/GenBank/DDBJ databases">
        <authorList>
            <person name="de Groot N.N."/>
        </authorList>
    </citation>
    <scope>NUCLEOTIDE SEQUENCE [LARGE SCALE GENOMIC DNA]</scope>
    <source>
        <strain evidence="8 9">DSM 13305</strain>
    </source>
</reference>
<dbReference type="InterPro" id="IPR030679">
    <property type="entry name" value="ABC_ATPase_HisP-typ"/>
</dbReference>
<dbReference type="Proteomes" id="UP000198847">
    <property type="component" value="Unassembled WGS sequence"/>
</dbReference>